<dbReference type="EMBL" id="CAJVPT010062452">
    <property type="protein sequence ID" value="CAG8766959.1"/>
    <property type="molecule type" value="Genomic_DNA"/>
</dbReference>
<reference evidence="1" key="1">
    <citation type="submission" date="2021-06" db="EMBL/GenBank/DDBJ databases">
        <authorList>
            <person name="Kallberg Y."/>
            <person name="Tangrot J."/>
            <person name="Rosling A."/>
        </authorList>
    </citation>
    <scope>NUCLEOTIDE SEQUENCE</scope>
    <source>
        <strain evidence="1">CL356</strain>
    </source>
</reference>
<sequence length="100" mass="11196">MPLGRNWYDISKSCADNGDPGMDCYPQVNQASPMTAISPHDSLTPLQIIDYLSKNKTKDMLGVPRDHRFEVISFRVNAAFVLAGDMFENSEAYLVGLLER</sequence>
<dbReference type="Proteomes" id="UP000789525">
    <property type="component" value="Unassembled WGS sequence"/>
</dbReference>
<accession>A0ACA9QWM3</accession>
<comment type="caution">
    <text evidence="1">The sequence shown here is derived from an EMBL/GenBank/DDBJ whole genome shotgun (WGS) entry which is preliminary data.</text>
</comment>
<proteinExistence type="predicted"/>
<name>A0ACA9QWM3_9GLOM</name>
<feature type="non-terminal residue" evidence="1">
    <location>
        <position position="100"/>
    </location>
</feature>
<protein>
    <submittedName>
        <fullName evidence="1">16551_t:CDS:1</fullName>
    </submittedName>
</protein>
<organism evidence="1 2">
    <name type="scientific">Acaulospora colombiana</name>
    <dbReference type="NCBI Taxonomy" id="27376"/>
    <lineage>
        <taxon>Eukaryota</taxon>
        <taxon>Fungi</taxon>
        <taxon>Fungi incertae sedis</taxon>
        <taxon>Mucoromycota</taxon>
        <taxon>Glomeromycotina</taxon>
        <taxon>Glomeromycetes</taxon>
        <taxon>Diversisporales</taxon>
        <taxon>Acaulosporaceae</taxon>
        <taxon>Acaulospora</taxon>
    </lineage>
</organism>
<gene>
    <name evidence="1" type="ORF">ACOLOM_LOCUS13506</name>
</gene>
<evidence type="ECO:0000313" key="1">
    <source>
        <dbReference type="EMBL" id="CAG8766959.1"/>
    </source>
</evidence>
<evidence type="ECO:0000313" key="2">
    <source>
        <dbReference type="Proteomes" id="UP000789525"/>
    </source>
</evidence>
<keyword evidence="2" id="KW-1185">Reference proteome</keyword>